<keyword evidence="4" id="KW-0804">Transcription</keyword>
<keyword evidence="6" id="KW-0175">Coiled coil</keyword>
<feature type="coiled-coil region" evidence="6">
    <location>
        <begin position="96"/>
        <end position="130"/>
    </location>
</feature>
<dbReference type="AlphaFoldDB" id="A0A7J7P345"/>
<dbReference type="Proteomes" id="UP000541444">
    <property type="component" value="Unassembled WGS sequence"/>
</dbReference>
<accession>A0A7J7P345</accession>
<evidence type="ECO:0000256" key="2">
    <source>
        <dbReference type="ARBA" id="ARBA00023015"/>
    </source>
</evidence>
<dbReference type="GO" id="GO:0000978">
    <property type="term" value="F:RNA polymerase II cis-regulatory region sequence-specific DNA binding"/>
    <property type="evidence" value="ECO:0007669"/>
    <property type="project" value="TreeGrafter"/>
</dbReference>
<dbReference type="Gene3D" id="3.40.1810.10">
    <property type="entry name" value="Transcription factor, MADS-box"/>
    <property type="match status" value="1"/>
</dbReference>
<reference evidence="9 10" key="1">
    <citation type="journal article" date="2020" name="IScience">
        <title>Genome Sequencing of the Endangered Kingdonia uniflora (Circaeasteraceae, Ranunculales) Reveals Potential Mechanisms of Evolutionary Specialization.</title>
        <authorList>
            <person name="Sun Y."/>
            <person name="Deng T."/>
            <person name="Zhang A."/>
            <person name="Moore M.J."/>
            <person name="Landis J.B."/>
            <person name="Lin N."/>
            <person name="Zhang H."/>
            <person name="Zhang X."/>
            <person name="Huang J."/>
            <person name="Zhang X."/>
            <person name="Sun H."/>
            <person name="Wang H."/>
        </authorList>
    </citation>
    <scope>NUCLEOTIDE SEQUENCE [LARGE SCALE GENOMIC DNA]</scope>
    <source>
        <strain evidence="9">TB1705</strain>
        <tissue evidence="9">Leaf</tissue>
    </source>
</reference>
<keyword evidence="3" id="KW-0238">DNA-binding</keyword>
<dbReference type="GO" id="GO:0046983">
    <property type="term" value="F:protein dimerization activity"/>
    <property type="evidence" value="ECO:0007669"/>
    <property type="project" value="InterPro"/>
</dbReference>
<dbReference type="Gene3D" id="6.10.140.920">
    <property type="match status" value="1"/>
</dbReference>
<sequence>MAGKPRSKGRQRVEMKPIEENNARKQVTFSKRKHGLFKKASELCVLCGAQVVIIVFSPANKAYSIGIPDFNMLVDRFLSGAPAPPSLGFAPQIPTVRELAKQLTELMNELEVQEKRAKQLAEISEESEEKYWWEKPIEKLELSELMHLQGLYEELRRKVAERADKLLISEMALAQASMPNIVPLPGLEANPIVRNDNPAPQVFSFRFGEN</sequence>
<keyword evidence="5" id="KW-0539">Nucleus</keyword>
<dbReference type="GO" id="GO:0000981">
    <property type="term" value="F:DNA-binding transcription factor activity, RNA polymerase II-specific"/>
    <property type="evidence" value="ECO:0007669"/>
    <property type="project" value="TreeGrafter"/>
</dbReference>
<evidence type="ECO:0000313" key="9">
    <source>
        <dbReference type="EMBL" id="KAF6173876.1"/>
    </source>
</evidence>
<dbReference type="SMART" id="SM00432">
    <property type="entry name" value="MADS"/>
    <property type="match status" value="1"/>
</dbReference>
<name>A0A7J7P345_9MAGN</name>
<comment type="subcellular location">
    <subcellularLocation>
        <location evidence="1">Nucleus</location>
    </subcellularLocation>
</comment>
<dbReference type="PANTHER" id="PTHR11945">
    <property type="entry name" value="MADS BOX PROTEIN"/>
    <property type="match status" value="1"/>
</dbReference>
<evidence type="ECO:0000256" key="5">
    <source>
        <dbReference type="ARBA" id="ARBA00023242"/>
    </source>
</evidence>
<evidence type="ECO:0000256" key="6">
    <source>
        <dbReference type="SAM" id="Coils"/>
    </source>
</evidence>
<feature type="compositionally biased region" description="Basic residues" evidence="7">
    <location>
        <begin position="1"/>
        <end position="10"/>
    </location>
</feature>
<dbReference type="Pfam" id="PF00319">
    <property type="entry name" value="SRF-TF"/>
    <property type="match status" value="1"/>
</dbReference>
<dbReference type="InterPro" id="IPR002100">
    <property type="entry name" value="TF_MADSbox"/>
</dbReference>
<evidence type="ECO:0000256" key="7">
    <source>
        <dbReference type="SAM" id="MobiDB-lite"/>
    </source>
</evidence>
<organism evidence="9 10">
    <name type="scientific">Kingdonia uniflora</name>
    <dbReference type="NCBI Taxonomy" id="39325"/>
    <lineage>
        <taxon>Eukaryota</taxon>
        <taxon>Viridiplantae</taxon>
        <taxon>Streptophyta</taxon>
        <taxon>Embryophyta</taxon>
        <taxon>Tracheophyta</taxon>
        <taxon>Spermatophyta</taxon>
        <taxon>Magnoliopsida</taxon>
        <taxon>Ranunculales</taxon>
        <taxon>Circaeasteraceae</taxon>
        <taxon>Kingdonia</taxon>
    </lineage>
</organism>
<evidence type="ECO:0000313" key="10">
    <source>
        <dbReference type="Proteomes" id="UP000541444"/>
    </source>
</evidence>
<proteinExistence type="predicted"/>
<feature type="compositionally biased region" description="Basic and acidic residues" evidence="7">
    <location>
        <begin position="11"/>
        <end position="21"/>
    </location>
</feature>
<evidence type="ECO:0000259" key="8">
    <source>
        <dbReference type="PROSITE" id="PS50066"/>
    </source>
</evidence>
<protein>
    <recommendedName>
        <fullName evidence="8">MADS-box domain-containing protein</fullName>
    </recommendedName>
</protein>
<comment type="caution">
    <text evidence="9">The sequence shown here is derived from an EMBL/GenBank/DDBJ whole genome shotgun (WGS) entry which is preliminary data.</text>
</comment>
<dbReference type="PRINTS" id="PR00404">
    <property type="entry name" value="MADSDOMAIN"/>
</dbReference>
<feature type="region of interest" description="Disordered" evidence="7">
    <location>
        <begin position="1"/>
        <end position="21"/>
    </location>
</feature>
<dbReference type="GO" id="GO:0005634">
    <property type="term" value="C:nucleus"/>
    <property type="evidence" value="ECO:0007669"/>
    <property type="project" value="UniProtKB-SubCell"/>
</dbReference>
<dbReference type="PROSITE" id="PS50066">
    <property type="entry name" value="MADS_BOX_2"/>
    <property type="match status" value="1"/>
</dbReference>
<dbReference type="FunFam" id="3.40.1810.10:FF:000006">
    <property type="entry name" value="Agamous-like MADS-box protein AGL62"/>
    <property type="match status" value="1"/>
</dbReference>
<evidence type="ECO:0000256" key="3">
    <source>
        <dbReference type="ARBA" id="ARBA00023125"/>
    </source>
</evidence>
<dbReference type="SUPFAM" id="SSF55455">
    <property type="entry name" value="SRF-like"/>
    <property type="match status" value="1"/>
</dbReference>
<dbReference type="PANTHER" id="PTHR11945:SF781">
    <property type="entry name" value="MADS-BOX DOMAIN-CONTAINING PROTEIN"/>
    <property type="match status" value="1"/>
</dbReference>
<dbReference type="InterPro" id="IPR036879">
    <property type="entry name" value="TF_MADSbox_sf"/>
</dbReference>
<evidence type="ECO:0000256" key="1">
    <source>
        <dbReference type="ARBA" id="ARBA00004123"/>
    </source>
</evidence>
<dbReference type="OrthoDB" id="1898716at2759"/>
<keyword evidence="10" id="KW-1185">Reference proteome</keyword>
<evidence type="ECO:0000256" key="4">
    <source>
        <dbReference type="ARBA" id="ARBA00023163"/>
    </source>
</evidence>
<gene>
    <name evidence="9" type="ORF">GIB67_039827</name>
</gene>
<keyword evidence="2" id="KW-0805">Transcription regulation</keyword>
<feature type="domain" description="MADS-box" evidence="8">
    <location>
        <begin position="8"/>
        <end position="69"/>
    </location>
</feature>
<dbReference type="EMBL" id="JACGCM010000309">
    <property type="protein sequence ID" value="KAF6173876.1"/>
    <property type="molecule type" value="Genomic_DNA"/>
</dbReference>